<evidence type="ECO:0000259" key="6">
    <source>
        <dbReference type="PROSITE" id="PS51194"/>
    </source>
</evidence>
<dbReference type="PANTHER" id="PTHR47959">
    <property type="entry name" value="ATP-DEPENDENT RNA HELICASE RHLE-RELATED"/>
    <property type="match status" value="1"/>
</dbReference>
<evidence type="ECO:0000256" key="3">
    <source>
        <dbReference type="ARBA" id="ARBA00022806"/>
    </source>
</evidence>
<dbReference type="GO" id="GO:0003724">
    <property type="term" value="F:RNA helicase activity"/>
    <property type="evidence" value="ECO:0007669"/>
    <property type="project" value="InterPro"/>
</dbReference>
<protein>
    <recommendedName>
        <fullName evidence="9">Helicase</fullName>
    </recommendedName>
</protein>
<dbReference type="InterPro" id="IPR011545">
    <property type="entry name" value="DEAD/DEAH_box_helicase_dom"/>
</dbReference>
<keyword evidence="2" id="KW-0378">Hydrolase</keyword>
<keyword evidence="1" id="KW-0547">Nucleotide-binding</keyword>
<dbReference type="PROSITE" id="PS00039">
    <property type="entry name" value="DEAD_ATP_HELICASE"/>
    <property type="match status" value="1"/>
</dbReference>
<dbReference type="GO" id="GO:0005829">
    <property type="term" value="C:cytosol"/>
    <property type="evidence" value="ECO:0007669"/>
    <property type="project" value="TreeGrafter"/>
</dbReference>
<dbReference type="GO" id="GO:0003676">
    <property type="term" value="F:nucleic acid binding"/>
    <property type="evidence" value="ECO:0007669"/>
    <property type="project" value="InterPro"/>
</dbReference>
<dbReference type="Gene3D" id="3.40.50.300">
    <property type="entry name" value="P-loop containing nucleotide triphosphate hydrolases"/>
    <property type="match status" value="2"/>
</dbReference>
<dbReference type="Pfam" id="PF00270">
    <property type="entry name" value="DEAD"/>
    <property type="match status" value="1"/>
</dbReference>
<dbReference type="InterPro" id="IPR014014">
    <property type="entry name" value="RNA_helicase_DEAD_Q_motif"/>
</dbReference>
<evidence type="ECO:0000256" key="2">
    <source>
        <dbReference type="ARBA" id="ARBA00022801"/>
    </source>
</evidence>
<evidence type="ECO:0000259" key="7">
    <source>
        <dbReference type="PROSITE" id="PS51195"/>
    </source>
</evidence>
<feature type="domain" description="DEAD-box RNA helicase Q" evidence="7">
    <location>
        <begin position="39"/>
        <end position="67"/>
    </location>
</feature>
<evidence type="ECO:0000256" key="4">
    <source>
        <dbReference type="ARBA" id="ARBA00022840"/>
    </source>
</evidence>
<dbReference type="PROSITE" id="PS51192">
    <property type="entry name" value="HELICASE_ATP_BIND_1"/>
    <property type="match status" value="1"/>
</dbReference>
<dbReference type="InterPro" id="IPR027417">
    <property type="entry name" value="P-loop_NTPase"/>
</dbReference>
<dbReference type="CDD" id="cd18787">
    <property type="entry name" value="SF2_C_DEAD"/>
    <property type="match status" value="1"/>
</dbReference>
<proteinExistence type="predicted"/>
<dbReference type="InterPro" id="IPR001650">
    <property type="entry name" value="Helicase_C-like"/>
</dbReference>
<reference evidence="8" key="1">
    <citation type="journal article" date="2020" name="Nature">
        <title>Giant virus diversity and host interactions through global metagenomics.</title>
        <authorList>
            <person name="Schulz F."/>
            <person name="Roux S."/>
            <person name="Paez-Espino D."/>
            <person name="Jungbluth S."/>
            <person name="Walsh D.A."/>
            <person name="Denef V.J."/>
            <person name="McMahon K.D."/>
            <person name="Konstantinidis K.T."/>
            <person name="Eloe-Fadrosh E.A."/>
            <person name="Kyrpides N.C."/>
            <person name="Woyke T."/>
        </authorList>
    </citation>
    <scope>NUCLEOTIDE SEQUENCE</scope>
    <source>
        <strain evidence="8">GVMAG-M-3300024252-29</strain>
    </source>
</reference>
<sequence>MPNLFKPELVKPEVVEEENKEVGIDPEPLNNETTYSDIEKWDQMDLDTDLLRGIYAYGYENPSPIQKKAIQPMKDGRDLIAQAQSGTGKTATFTIGALMTVDTKVNSVQVICISPTRELSMQTATVFKGLSEFMENIKVETLLGGVHVNEHIRMLKNERPHIVIGTPGRINDLLRRRALNTRNVKQLILDEADELLSSGFDEQIKSIFVHLPEKVQSCIFSATLPQHIFYITDEFMKDPVKIIVKAEQLTLEGISQYYVAVMDDVQKYDTLIDLYGKFSVSHCIIYANSVKRVTDLHDAMSHDGYPVCCIHSNMSKPERETSLADFRSGKYRVLISSNLTARGIDIQQVSCVINFDISRDISTYLHRIGRSGRWGRKGVGINLITERDVVIMRNIEKYYDTQITEMPSDIAI</sequence>
<organism evidence="8">
    <name type="scientific">viral metagenome</name>
    <dbReference type="NCBI Taxonomy" id="1070528"/>
    <lineage>
        <taxon>unclassified sequences</taxon>
        <taxon>metagenomes</taxon>
        <taxon>organismal metagenomes</taxon>
    </lineage>
</organism>
<keyword evidence="3" id="KW-0347">Helicase</keyword>
<dbReference type="PANTHER" id="PTHR47959:SF1">
    <property type="entry name" value="ATP-DEPENDENT RNA HELICASE DBPA"/>
    <property type="match status" value="1"/>
</dbReference>
<dbReference type="InterPro" id="IPR014001">
    <property type="entry name" value="Helicase_ATP-bd"/>
</dbReference>
<dbReference type="AlphaFoldDB" id="A0A6C0IP62"/>
<feature type="domain" description="Helicase C-terminal" evidence="6">
    <location>
        <begin position="270"/>
        <end position="412"/>
    </location>
</feature>
<dbReference type="EMBL" id="MN740207">
    <property type="protein sequence ID" value="QHT93303.1"/>
    <property type="molecule type" value="Genomic_DNA"/>
</dbReference>
<evidence type="ECO:0000256" key="1">
    <source>
        <dbReference type="ARBA" id="ARBA00022741"/>
    </source>
</evidence>
<feature type="domain" description="Helicase ATP-binding" evidence="5">
    <location>
        <begin position="70"/>
        <end position="242"/>
    </location>
</feature>
<dbReference type="SUPFAM" id="SSF52540">
    <property type="entry name" value="P-loop containing nucleoside triphosphate hydrolases"/>
    <property type="match status" value="1"/>
</dbReference>
<dbReference type="Pfam" id="PF00271">
    <property type="entry name" value="Helicase_C"/>
    <property type="match status" value="1"/>
</dbReference>
<dbReference type="InterPro" id="IPR000629">
    <property type="entry name" value="RNA-helicase_DEAD-box_CS"/>
</dbReference>
<name>A0A6C0IP62_9ZZZZ</name>
<evidence type="ECO:0008006" key="9">
    <source>
        <dbReference type="Google" id="ProtNLM"/>
    </source>
</evidence>
<dbReference type="PROSITE" id="PS51195">
    <property type="entry name" value="Q_MOTIF"/>
    <property type="match status" value="1"/>
</dbReference>
<dbReference type="PROSITE" id="PS51194">
    <property type="entry name" value="HELICASE_CTER"/>
    <property type="match status" value="1"/>
</dbReference>
<dbReference type="InterPro" id="IPR050079">
    <property type="entry name" value="DEAD_box_RNA_helicase"/>
</dbReference>
<dbReference type="GO" id="GO:0005524">
    <property type="term" value="F:ATP binding"/>
    <property type="evidence" value="ECO:0007669"/>
    <property type="project" value="UniProtKB-KW"/>
</dbReference>
<keyword evidence="4" id="KW-0067">ATP-binding</keyword>
<evidence type="ECO:0000313" key="8">
    <source>
        <dbReference type="EMBL" id="QHT93303.1"/>
    </source>
</evidence>
<dbReference type="SMART" id="SM00490">
    <property type="entry name" value="HELICc"/>
    <property type="match status" value="1"/>
</dbReference>
<accession>A0A6C0IP62</accession>
<dbReference type="SMART" id="SM00487">
    <property type="entry name" value="DEXDc"/>
    <property type="match status" value="1"/>
</dbReference>
<evidence type="ECO:0000259" key="5">
    <source>
        <dbReference type="PROSITE" id="PS51192"/>
    </source>
</evidence>
<dbReference type="GO" id="GO:0016787">
    <property type="term" value="F:hydrolase activity"/>
    <property type="evidence" value="ECO:0007669"/>
    <property type="project" value="UniProtKB-KW"/>
</dbReference>